<evidence type="ECO:0000313" key="3">
    <source>
        <dbReference type="EMBL" id="ODS33474.1"/>
    </source>
</evidence>
<dbReference type="Gene3D" id="2.10.260.10">
    <property type="match status" value="1"/>
</dbReference>
<dbReference type="EMBL" id="MAYW01000027">
    <property type="protein sequence ID" value="ODS33474.1"/>
    <property type="molecule type" value="Genomic_DNA"/>
</dbReference>
<name>A0A1E3XEV5_9BACT</name>
<keyword evidence="1" id="KW-0238">DNA-binding</keyword>
<dbReference type="AlphaFoldDB" id="A0A1E3XEV5"/>
<feature type="domain" description="SpoVT-AbrB" evidence="2">
    <location>
        <begin position="1"/>
        <end position="46"/>
    </location>
</feature>
<dbReference type="GO" id="GO:0003677">
    <property type="term" value="F:DNA binding"/>
    <property type="evidence" value="ECO:0007669"/>
    <property type="project" value="UniProtKB-UniRule"/>
</dbReference>
<reference evidence="3 4" key="1">
    <citation type="submission" date="2016-07" db="EMBL/GenBank/DDBJ databases">
        <title>Draft genome of Scalindua rubra, obtained from a brine-seawater interface in the Red Sea, sheds light on salt adaptation in anammox bacteria.</title>
        <authorList>
            <person name="Speth D.R."/>
            <person name="Lagkouvardos I."/>
            <person name="Wang Y."/>
            <person name="Qian P.-Y."/>
            <person name="Dutilh B.E."/>
            <person name="Jetten M.S."/>
        </authorList>
    </citation>
    <scope>NUCLEOTIDE SEQUENCE [LARGE SCALE GENOMIC DNA]</scope>
    <source>
        <strain evidence="3">BSI-1</strain>
    </source>
</reference>
<evidence type="ECO:0000259" key="2">
    <source>
        <dbReference type="PROSITE" id="PS51740"/>
    </source>
</evidence>
<evidence type="ECO:0000313" key="4">
    <source>
        <dbReference type="Proteomes" id="UP000094056"/>
    </source>
</evidence>
<dbReference type="InterPro" id="IPR037914">
    <property type="entry name" value="SpoVT-AbrB_sf"/>
</dbReference>
<dbReference type="InterPro" id="IPR007159">
    <property type="entry name" value="SpoVT-AbrB_dom"/>
</dbReference>
<comment type="caution">
    <text evidence="3">The sequence shown here is derived from an EMBL/GenBank/DDBJ whole genome shotgun (WGS) entry which is preliminary data.</text>
</comment>
<gene>
    <name evidence="3" type="ORF">SCARUB_01382</name>
</gene>
<dbReference type="PROSITE" id="PS51740">
    <property type="entry name" value="SPOVT_ABRB"/>
    <property type="match status" value="1"/>
</dbReference>
<sequence length="85" mass="9304">MPVSILTSKGQMTIPKEVRNALNLKPSEKVIIVVEGDHAVIKPLRGNILDIGGSIKIPDKEKPVDFHKVREGVKKRIAKKVATGK</sequence>
<accession>A0A1E3XEV5</accession>
<dbReference type="Pfam" id="PF04014">
    <property type="entry name" value="MazE_antitoxin"/>
    <property type="match status" value="1"/>
</dbReference>
<evidence type="ECO:0000256" key="1">
    <source>
        <dbReference type="PROSITE-ProRule" id="PRU01076"/>
    </source>
</evidence>
<dbReference type="Proteomes" id="UP000094056">
    <property type="component" value="Unassembled WGS sequence"/>
</dbReference>
<proteinExistence type="predicted"/>
<organism evidence="3 4">
    <name type="scientific">Candidatus Scalindua rubra</name>
    <dbReference type="NCBI Taxonomy" id="1872076"/>
    <lineage>
        <taxon>Bacteria</taxon>
        <taxon>Pseudomonadati</taxon>
        <taxon>Planctomycetota</taxon>
        <taxon>Candidatus Brocadiia</taxon>
        <taxon>Candidatus Brocadiales</taxon>
        <taxon>Candidatus Scalinduaceae</taxon>
        <taxon>Candidatus Scalindua</taxon>
    </lineage>
</organism>
<dbReference type="SUPFAM" id="SSF89447">
    <property type="entry name" value="AbrB/MazE/MraZ-like"/>
    <property type="match status" value="1"/>
</dbReference>
<dbReference type="SMART" id="SM00966">
    <property type="entry name" value="SpoVT_AbrB"/>
    <property type="match status" value="1"/>
</dbReference>
<protein>
    <submittedName>
        <fullName evidence="3">Regulators of stationary/sporulationexpression</fullName>
    </submittedName>
</protein>
<dbReference type="NCBIfam" id="TIGR01439">
    <property type="entry name" value="lp_hng_hel_AbrB"/>
    <property type="match status" value="1"/>
</dbReference>